<name>A0A3P1CXJ9_9BACT</name>
<evidence type="ECO:0000256" key="5">
    <source>
        <dbReference type="ARBA" id="ARBA00022989"/>
    </source>
</evidence>
<comment type="similarity">
    <text evidence="2">Belongs to the monovalent cation:proton antiporter 2 (CPA2) transporter (TC 2.A.37) family.</text>
</comment>
<feature type="transmembrane region" description="Helical" evidence="7">
    <location>
        <begin position="12"/>
        <end position="32"/>
    </location>
</feature>
<proteinExistence type="inferred from homology"/>
<keyword evidence="4 7" id="KW-0812">Transmembrane</keyword>
<evidence type="ECO:0000256" key="1">
    <source>
        <dbReference type="ARBA" id="ARBA00004141"/>
    </source>
</evidence>
<sequence>MHLILAEVAGGLSVLNGLVIMVLLNLLLVLFLRRLNQSYSIAYILCGILVGPHGLKVLTNADLIRELGELGVILLMFFIGTEIRLPIERRQVGLPLFGMVTQLLLCGVAVAVVGNVLNWTVSVKWLMTFILSLSSSAIIYPYLTQHNEQTTALGQLTTGILLMQDVAAIPMLVTLRLLGQDQLAWPELASIGLGVGLTAVLIREISRRPQLKLPAADLIRNDHDLQVFVGMLLCFGMAWITNWLGLSTALGAFMAGIIINRSGSTRWLERSLLPFRVFFLALFFVAVGLQINLAFLRENGWLIGLLVLIILLVNSLLNMLVFRALGVSWRDSVYAGALLSQLGEFSIVLGLTAYQLGLIDNYLYHITLSVVALSMLLTTVWIEIIRGFLFRTRTASPERGQSTEMHERENSG</sequence>
<keyword evidence="6 7" id="KW-0472">Membrane</keyword>
<dbReference type="AlphaFoldDB" id="A0A3P1CXJ9"/>
<keyword evidence="5 7" id="KW-1133">Transmembrane helix</keyword>
<dbReference type="OrthoDB" id="9781411at2"/>
<gene>
    <name evidence="9" type="ORF">EHT87_07740</name>
</gene>
<feature type="transmembrane region" description="Helical" evidence="7">
    <location>
        <begin position="362"/>
        <end position="384"/>
    </location>
</feature>
<feature type="transmembrane region" description="Helical" evidence="7">
    <location>
        <begin position="156"/>
        <end position="177"/>
    </location>
</feature>
<comment type="subcellular location">
    <subcellularLocation>
        <location evidence="1">Membrane</location>
        <topology evidence="1">Multi-pass membrane protein</topology>
    </subcellularLocation>
</comment>
<feature type="domain" description="Cation/H+ exchanger transmembrane" evidence="8">
    <location>
        <begin position="26"/>
        <end position="384"/>
    </location>
</feature>
<evidence type="ECO:0000256" key="2">
    <source>
        <dbReference type="ARBA" id="ARBA00005551"/>
    </source>
</evidence>
<feature type="transmembrane region" description="Helical" evidence="7">
    <location>
        <begin position="125"/>
        <end position="144"/>
    </location>
</feature>
<feature type="transmembrane region" description="Helical" evidence="7">
    <location>
        <begin position="92"/>
        <end position="113"/>
    </location>
</feature>
<dbReference type="Proteomes" id="UP000274271">
    <property type="component" value="Unassembled WGS sequence"/>
</dbReference>
<evidence type="ECO:0000256" key="4">
    <source>
        <dbReference type="ARBA" id="ARBA00022692"/>
    </source>
</evidence>
<reference evidence="9 10" key="1">
    <citation type="submission" date="2018-11" db="EMBL/GenBank/DDBJ databases">
        <authorList>
            <person name="Zhou Z."/>
            <person name="Wang G."/>
        </authorList>
    </citation>
    <scope>NUCLEOTIDE SEQUENCE [LARGE SCALE GENOMIC DNA]</scope>
    <source>
        <strain evidence="9 10">KCTC42998</strain>
    </source>
</reference>
<dbReference type="GO" id="GO:0016020">
    <property type="term" value="C:membrane"/>
    <property type="evidence" value="ECO:0007669"/>
    <property type="project" value="UniProtKB-SubCell"/>
</dbReference>
<evidence type="ECO:0000259" key="8">
    <source>
        <dbReference type="Pfam" id="PF00999"/>
    </source>
</evidence>
<keyword evidence="10" id="KW-1185">Reference proteome</keyword>
<feature type="transmembrane region" description="Helical" evidence="7">
    <location>
        <begin position="275"/>
        <end position="295"/>
    </location>
</feature>
<dbReference type="GO" id="GO:0015297">
    <property type="term" value="F:antiporter activity"/>
    <property type="evidence" value="ECO:0007669"/>
    <property type="project" value="InterPro"/>
</dbReference>
<accession>A0A3P1CXJ9</accession>
<dbReference type="PANTHER" id="PTHR42751">
    <property type="entry name" value="SODIUM/HYDROGEN EXCHANGER FAMILY/TRKA DOMAIN PROTEIN"/>
    <property type="match status" value="1"/>
</dbReference>
<keyword evidence="3" id="KW-0813">Transport</keyword>
<feature type="transmembrane region" description="Helical" evidence="7">
    <location>
        <begin position="39"/>
        <end position="55"/>
    </location>
</feature>
<protein>
    <submittedName>
        <fullName evidence="9">Cation:proton antiporter</fullName>
    </submittedName>
</protein>
<dbReference type="Pfam" id="PF00999">
    <property type="entry name" value="Na_H_Exchanger"/>
    <property type="match status" value="1"/>
</dbReference>
<feature type="transmembrane region" description="Helical" evidence="7">
    <location>
        <begin position="246"/>
        <end position="263"/>
    </location>
</feature>
<dbReference type="InterPro" id="IPR006153">
    <property type="entry name" value="Cation/H_exchanger_TM"/>
</dbReference>
<dbReference type="GO" id="GO:1902600">
    <property type="term" value="P:proton transmembrane transport"/>
    <property type="evidence" value="ECO:0007669"/>
    <property type="project" value="InterPro"/>
</dbReference>
<dbReference type="RefSeq" id="WP_124905468.1">
    <property type="nucleotide sequence ID" value="NZ_RQJP01000001.1"/>
</dbReference>
<evidence type="ECO:0000256" key="3">
    <source>
        <dbReference type="ARBA" id="ARBA00022448"/>
    </source>
</evidence>
<feature type="transmembrane region" description="Helical" evidence="7">
    <location>
        <begin position="333"/>
        <end position="356"/>
    </location>
</feature>
<evidence type="ECO:0000256" key="6">
    <source>
        <dbReference type="ARBA" id="ARBA00023136"/>
    </source>
</evidence>
<dbReference type="PANTHER" id="PTHR42751:SF3">
    <property type="entry name" value="SODIUM_GLUTAMATE SYMPORTER"/>
    <property type="match status" value="1"/>
</dbReference>
<evidence type="ECO:0000313" key="9">
    <source>
        <dbReference type="EMBL" id="RRB18157.1"/>
    </source>
</evidence>
<dbReference type="EMBL" id="RQJP01000001">
    <property type="protein sequence ID" value="RRB18157.1"/>
    <property type="molecule type" value="Genomic_DNA"/>
</dbReference>
<dbReference type="InterPro" id="IPR038770">
    <property type="entry name" value="Na+/solute_symporter_sf"/>
</dbReference>
<evidence type="ECO:0000256" key="7">
    <source>
        <dbReference type="SAM" id="Phobius"/>
    </source>
</evidence>
<organism evidence="9 10">
    <name type="scientific">Larkinella knui</name>
    <dbReference type="NCBI Taxonomy" id="2025310"/>
    <lineage>
        <taxon>Bacteria</taxon>
        <taxon>Pseudomonadati</taxon>
        <taxon>Bacteroidota</taxon>
        <taxon>Cytophagia</taxon>
        <taxon>Cytophagales</taxon>
        <taxon>Spirosomataceae</taxon>
        <taxon>Larkinella</taxon>
    </lineage>
</organism>
<evidence type="ECO:0000313" key="10">
    <source>
        <dbReference type="Proteomes" id="UP000274271"/>
    </source>
</evidence>
<feature type="transmembrane region" description="Helical" evidence="7">
    <location>
        <begin position="67"/>
        <end position="85"/>
    </location>
</feature>
<dbReference type="Gene3D" id="1.20.1530.20">
    <property type="match status" value="1"/>
</dbReference>
<feature type="transmembrane region" description="Helical" evidence="7">
    <location>
        <begin position="301"/>
        <end position="321"/>
    </location>
</feature>
<comment type="caution">
    <text evidence="9">The sequence shown here is derived from an EMBL/GenBank/DDBJ whole genome shotgun (WGS) entry which is preliminary data.</text>
</comment>